<evidence type="ECO:0000313" key="5">
    <source>
        <dbReference type="Proteomes" id="UP001309876"/>
    </source>
</evidence>
<dbReference type="SUPFAM" id="SSF81296">
    <property type="entry name" value="E set domains"/>
    <property type="match status" value="1"/>
</dbReference>
<dbReference type="GO" id="GO:0007165">
    <property type="term" value="P:signal transduction"/>
    <property type="evidence" value="ECO:0007669"/>
    <property type="project" value="TreeGrafter"/>
</dbReference>
<dbReference type="Pfam" id="PF16561">
    <property type="entry name" value="AMPK1_CBM"/>
    <property type="match status" value="1"/>
</dbReference>
<feature type="compositionally biased region" description="Basic and acidic residues" evidence="2">
    <location>
        <begin position="254"/>
        <end position="266"/>
    </location>
</feature>
<accession>A0AAN7YD21</accession>
<dbReference type="InterPro" id="IPR013783">
    <property type="entry name" value="Ig-like_fold"/>
</dbReference>
<dbReference type="Gene3D" id="6.20.250.60">
    <property type="match status" value="1"/>
</dbReference>
<evidence type="ECO:0000313" key="4">
    <source>
        <dbReference type="EMBL" id="KAK5088980.1"/>
    </source>
</evidence>
<gene>
    <name evidence="4" type="primary">GAL83</name>
    <name evidence="4" type="ORF">LTR05_003204</name>
</gene>
<proteinExistence type="inferred from homology"/>
<dbReference type="PANTHER" id="PTHR10343:SF84">
    <property type="entry name" value="5'-AMP-ACTIVATED PROTEIN KINASE SUBUNIT BETA-1"/>
    <property type="match status" value="1"/>
</dbReference>
<dbReference type="EMBL" id="JAVRRJ010000002">
    <property type="protein sequence ID" value="KAK5088980.1"/>
    <property type="molecule type" value="Genomic_DNA"/>
</dbReference>
<reference evidence="4 5" key="1">
    <citation type="submission" date="2023-08" db="EMBL/GenBank/DDBJ databases">
        <title>Black Yeasts Isolated from many extreme environments.</title>
        <authorList>
            <person name="Coleine C."/>
            <person name="Stajich J.E."/>
            <person name="Selbmann L."/>
        </authorList>
    </citation>
    <scope>NUCLEOTIDE SEQUENCE [LARGE SCALE GENOMIC DNA]</scope>
    <source>
        <strain evidence="4 5">CCFEE 5910</strain>
    </source>
</reference>
<organism evidence="4 5">
    <name type="scientific">Lithohypha guttulata</name>
    <dbReference type="NCBI Taxonomy" id="1690604"/>
    <lineage>
        <taxon>Eukaryota</taxon>
        <taxon>Fungi</taxon>
        <taxon>Dikarya</taxon>
        <taxon>Ascomycota</taxon>
        <taxon>Pezizomycotina</taxon>
        <taxon>Eurotiomycetes</taxon>
        <taxon>Chaetothyriomycetidae</taxon>
        <taxon>Chaetothyriales</taxon>
        <taxon>Trichomeriaceae</taxon>
        <taxon>Lithohypha</taxon>
    </lineage>
</organism>
<dbReference type="InterPro" id="IPR006828">
    <property type="entry name" value="ASC_dom"/>
</dbReference>
<dbReference type="RefSeq" id="XP_064754247.1">
    <property type="nucleotide sequence ID" value="XM_064898290.1"/>
</dbReference>
<sequence>MLQSTSPELSIKSGKSATSSSRRKKDAESLQTGISPDTAPVQSIDIPAAATAPIALPTRSRQEELQDDGRSAQLSTTYEDHTYIPIHNSAYHRPPRMPLPIAEMPDSPSLGPETISKTDSDVPIFTHDVGDSVLPRRNSIVSMDTQDEDDVGEELQPFGAQYTSETIPYTIYWRQPAKQVFVTGTFVAWDRKLRMKQSETDPNIHSTVVPLPAGTHHLKFFVDNVMMVTPDLPTAVDFNNILVNYIEISTDDIPAKDSSSARRDSHQVPQKQVPYPVSPRPDSEKQLGDGTPVGEVDDYSGTVTPGEKEGYQGLVEGELPPEEIGLGDFRQLIPQALIDIDYPEDDDRWKDASRVISEAGNTPSLPLFLSRSILNGSGEKVGVKDDSSVLAFPNHTVLNHLMTSNVKNGVLATAVTTRYKKKYVTTISFKPVPKQPPFGQ</sequence>
<dbReference type="GO" id="GO:0005737">
    <property type="term" value="C:cytoplasm"/>
    <property type="evidence" value="ECO:0007669"/>
    <property type="project" value="TreeGrafter"/>
</dbReference>
<dbReference type="Pfam" id="PF04739">
    <property type="entry name" value="AMPKBI"/>
    <property type="match status" value="1"/>
</dbReference>
<dbReference type="GO" id="GO:0005634">
    <property type="term" value="C:nucleus"/>
    <property type="evidence" value="ECO:0007669"/>
    <property type="project" value="TreeGrafter"/>
</dbReference>
<evidence type="ECO:0000259" key="3">
    <source>
        <dbReference type="SMART" id="SM01010"/>
    </source>
</evidence>
<feature type="region of interest" description="Disordered" evidence="2">
    <location>
        <begin position="254"/>
        <end position="311"/>
    </location>
</feature>
<dbReference type="InterPro" id="IPR014756">
    <property type="entry name" value="Ig_E-set"/>
</dbReference>
<dbReference type="GeneID" id="90023617"/>
<dbReference type="GO" id="GO:0031588">
    <property type="term" value="C:nucleotide-activated protein kinase complex"/>
    <property type="evidence" value="ECO:0007669"/>
    <property type="project" value="TreeGrafter"/>
</dbReference>
<feature type="compositionally biased region" description="Low complexity" evidence="2">
    <location>
        <begin position="10"/>
        <end position="20"/>
    </location>
</feature>
<comment type="caution">
    <text evidence="4">The sequence shown here is derived from an EMBL/GenBank/DDBJ whole genome shotgun (WGS) entry which is preliminary data.</text>
</comment>
<evidence type="ECO:0000256" key="1">
    <source>
        <dbReference type="ARBA" id="ARBA00010926"/>
    </source>
</evidence>
<feature type="compositionally biased region" description="Basic and acidic residues" evidence="2">
    <location>
        <begin position="60"/>
        <end position="70"/>
    </location>
</feature>
<dbReference type="InterPro" id="IPR032640">
    <property type="entry name" value="AMPK1_CBM"/>
</dbReference>
<comment type="similarity">
    <text evidence="1">Belongs to the 5'-AMP-activated protein kinase beta subunit family.</text>
</comment>
<dbReference type="SMART" id="SM01010">
    <property type="entry name" value="AMPKBI"/>
    <property type="match status" value="1"/>
</dbReference>
<dbReference type="Gene3D" id="2.60.40.10">
    <property type="entry name" value="Immunoglobulins"/>
    <property type="match status" value="1"/>
</dbReference>
<name>A0AAN7YD21_9EURO</name>
<dbReference type="InterPro" id="IPR037256">
    <property type="entry name" value="ASC_dom_sf"/>
</dbReference>
<dbReference type="GO" id="GO:0019901">
    <property type="term" value="F:protein kinase binding"/>
    <property type="evidence" value="ECO:0007669"/>
    <property type="project" value="TreeGrafter"/>
</dbReference>
<evidence type="ECO:0000256" key="2">
    <source>
        <dbReference type="SAM" id="MobiDB-lite"/>
    </source>
</evidence>
<dbReference type="SUPFAM" id="SSF160219">
    <property type="entry name" value="AMPKBI-like"/>
    <property type="match status" value="1"/>
</dbReference>
<feature type="region of interest" description="Disordered" evidence="2">
    <location>
        <begin position="1"/>
        <end position="79"/>
    </location>
</feature>
<dbReference type="AlphaFoldDB" id="A0AAN7YD21"/>
<feature type="compositionally biased region" description="Low complexity" evidence="2">
    <location>
        <begin position="46"/>
        <end position="58"/>
    </location>
</feature>
<feature type="domain" description="Association with the SNF1 complex (ASC)" evidence="3">
    <location>
        <begin position="320"/>
        <end position="432"/>
    </location>
</feature>
<dbReference type="InterPro" id="IPR050827">
    <property type="entry name" value="CRP1_MDG1_kinase"/>
</dbReference>
<dbReference type="CDD" id="cd02859">
    <property type="entry name" value="E_set_AMPKbeta_like_N"/>
    <property type="match status" value="1"/>
</dbReference>
<keyword evidence="5" id="KW-1185">Reference proteome</keyword>
<dbReference type="Proteomes" id="UP001309876">
    <property type="component" value="Unassembled WGS sequence"/>
</dbReference>
<dbReference type="PANTHER" id="PTHR10343">
    <property type="entry name" value="5'-AMP-ACTIVATED PROTEIN KINASE , BETA SUBUNIT"/>
    <property type="match status" value="1"/>
</dbReference>
<protein>
    <submittedName>
        <fullName evidence="4">Galactose metabolism- protein</fullName>
    </submittedName>
</protein>